<keyword evidence="1" id="KW-0472">Membrane</keyword>
<keyword evidence="1" id="KW-1133">Transmembrane helix</keyword>
<name>A0A8J2PVB6_9HEXA</name>
<dbReference type="Proteomes" id="UP000708208">
    <property type="component" value="Unassembled WGS sequence"/>
</dbReference>
<proteinExistence type="predicted"/>
<accession>A0A8J2PVB6</accession>
<keyword evidence="1" id="KW-0812">Transmembrane</keyword>
<feature type="non-terminal residue" evidence="2">
    <location>
        <position position="53"/>
    </location>
</feature>
<dbReference type="AlphaFoldDB" id="A0A8J2PVB6"/>
<evidence type="ECO:0000313" key="2">
    <source>
        <dbReference type="EMBL" id="CAG7834464.1"/>
    </source>
</evidence>
<reference evidence="2" key="1">
    <citation type="submission" date="2021-06" db="EMBL/GenBank/DDBJ databases">
        <authorList>
            <person name="Hodson N. C."/>
            <person name="Mongue J. A."/>
            <person name="Jaron S. K."/>
        </authorList>
    </citation>
    <scope>NUCLEOTIDE SEQUENCE</scope>
</reference>
<organism evidence="2 3">
    <name type="scientific">Allacma fusca</name>
    <dbReference type="NCBI Taxonomy" id="39272"/>
    <lineage>
        <taxon>Eukaryota</taxon>
        <taxon>Metazoa</taxon>
        <taxon>Ecdysozoa</taxon>
        <taxon>Arthropoda</taxon>
        <taxon>Hexapoda</taxon>
        <taxon>Collembola</taxon>
        <taxon>Symphypleona</taxon>
        <taxon>Sminthuridae</taxon>
        <taxon>Allacma</taxon>
    </lineage>
</organism>
<comment type="caution">
    <text evidence="2">The sequence shown here is derived from an EMBL/GenBank/DDBJ whole genome shotgun (WGS) entry which is preliminary data.</text>
</comment>
<gene>
    <name evidence="2" type="ORF">AFUS01_LOCUS43970</name>
</gene>
<evidence type="ECO:0000256" key="1">
    <source>
        <dbReference type="SAM" id="Phobius"/>
    </source>
</evidence>
<evidence type="ECO:0000313" key="3">
    <source>
        <dbReference type="Proteomes" id="UP000708208"/>
    </source>
</evidence>
<protein>
    <submittedName>
        <fullName evidence="2">Uncharacterized protein</fullName>
    </submittedName>
</protein>
<keyword evidence="3" id="KW-1185">Reference proteome</keyword>
<dbReference type="EMBL" id="CAJVCH010570255">
    <property type="protein sequence ID" value="CAG7834464.1"/>
    <property type="molecule type" value="Genomic_DNA"/>
</dbReference>
<feature type="transmembrane region" description="Helical" evidence="1">
    <location>
        <begin position="12"/>
        <end position="32"/>
    </location>
</feature>
<sequence length="53" mass="5979">VWIEVNYNFWGLIGLIFIHLTVECTGCVSVLGSKQGSPVYFFLWLKTAGMKVL</sequence>